<organism evidence="1">
    <name type="scientific">marine metagenome</name>
    <dbReference type="NCBI Taxonomy" id="408172"/>
    <lineage>
        <taxon>unclassified sequences</taxon>
        <taxon>metagenomes</taxon>
        <taxon>ecological metagenomes</taxon>
    </lineage>
</organism>
<proteinExistence type="predicted"/>
<protein>
    <submittedName>
        <fullName evidence="1">Uncharacterized protein</fullName>
    </submittedName>
</protein>
<accession>A0A381SCU2</accession>
<reference evidence="1" key="1">
    <citation type="submission" date="2018-05" db="EMBL/GenBank/DDBJ databases">
        <authorList>
            <person name="Lanie J.A."/>
            <person name="Ng W.-L."/>
            <person name="Kazmierczak K.M."/>
            <person name="Andrzejewski T.M."/>
            <person name="Davidsen T.M."/>
            <person name="Wayne K.J."/>
            <person name="Tettelin H."/>
            <person name="Glass J.I."/>
            <person name="Rusch D."/>
            <person name="Podicherti R."/>
            <person name="Tsui H.-C.T."/>
            <person name="Winkler M.E."/>
        </authorList>
    </citation>
    <scope>NUCLEOTIDE SEQUENCE</scope>
</reference>
<dbReference type="EMBL" id="UINC01002872">
    <property type="protein sequence ID" value="SVA01131.1"/>
    <property type="molecule type" value="Genomic_DNA"/>
</dbReference>
<dbReference type="AlphaFoldDB" id="A0A381SCU2"/>
<name>A0A381SCU2_9ZZZZ</name>
<sequence length="103" mass="11966">MVRKLNFTIPEMRLAVPFVVELYIKMSRFTNLIERSRNFISYSSIEYYVCCNSCRPKKHFILFFRGENGKNEKLGYQPIGSRKFTKSIAATGTIARQGVVVFI</sequence>
<gene>
    <name evidence="1" type="ORF">METZ01_LOCUS53985</name>
</gene>
<evidence type="ECO:0000313" key="1">
    <source>
        <dbReference type="EMBL" id="SVA01131.1"/>
    </source>
</evidence>